<dbReference type="Pfam" id="PF01915">
    <property type="entry name" value="Glyco_hydro_3_C"/>
    <property type="match status" value="1"/>
</dbReference>
<dbReference type="SUPFAM" id="SSF51445">
    <property type="entry name" value="(Trans)glycosidases"/>
    <property type="match status" value="1"/>
</dbReference>
<dbReference type="GO" id="GO:0016787">
    <property type="term" value="F:hydrolase activity"/>
    <property type="evidence" value="ECO:0007669"/>
    <property type="project" value="UniProtKB-KW"/>
</dbReference>
<organism evidence="12 13">
    <name type="scientific">Jatrophihabitans lederbergiae</name>
    <dbReference type="NCBI Taxonomy" id="3075547"/>
    <lineage>
        <taxon>Bacteria</taxon>
        <taxon>Bacillati</taxon>
        <taxon>Actinomycetota</taxon>
        <taxon>Actinomycetes</taxon>
        <taxon>Jatrophihabitantales</taxon>
        <taxon>Jatrophihabitantaceae</taxon>
        <taxon>Jatrophihabitans</taxon>
    </lineage>
</organism>
<keyword evidence="13" id="KW-1185">Reference proteome</keyword>
<keyword evidence="4" id="KW-0732">Signal</keyword>
<sequence length="1139" mass="116637">MRVQRAMRDRAATFLLRRRVPGGCRAVGAAAALLAGSLTGVLVTPAVSAATPPWMDASQTPAQRAAEVLAVMTLDDKLSLMHNTTSCQYAGCTPSSFSGGTLPALHLQDGPVGVGDGVTDVTQLPAPVAGAASWDTSLMQQYGSVLGSEQWGKGVNVVLAPTVNIVRDPRWGRAFESLGEDPYLAGQIGAADISGIQAQGPMAQVKHYAVYNQETNRNSTSDNAIVDERTLREIYLPQFEAAINQGNVASVMCSYSTVNGQYACENSHLQNDILKGSQGFAGFITSDWGGTHSTVASANNGLDMEMPDSDLYYGSALKTAVQNGQVSQATIDDHVRRILTEMFRFGLFDKSQTGTKSSVVTSSAHTATALQVAEQGSVLLKNSGPVLPLGTGAHTVAVIGADAGAQAQTQGGGSAGVNASYTVTPYAGIKNRAGSGASVNYYQGVAGSDGALPAVPASALTPSQGSGNGLYGQFFANTGLTGAAVATRTDQNLDFNWAGASPNAGVATTNWSAKWTGAVHPPTTGSYTFSLTSDDGSRLYVNGQLVIGNWADQGSTTKTGTVTLTAGQAATVEVDYYQGGGSDNLTLGWQVPGQSLQDQAVTGAKSADVAVVFVSKYESEGYDVGDIDLGSAQNNLVSAVAAANPNTVVVLNTGSAVTMPWVAGVKGVVEAWYPGQEDGNAIAALLYGDVDPSGKLPVTFPASLSDVPASTPAQWPGQNGTVQYSEGLGVGYRWYDGKSIVPLFPFGFGLSYTTFGYSGLTVGTPDASGNVAVGFTVTNTGTRAGSEVAEVYVGEPAVTGEPPKSLQGFRKVALAAGASSQVSLTLPARAFQYWNGTGWTTAAGTSTVYVGASSRDLRLTGTVGTGSAETALPRTGWTATASSSAGGDVPSNALDGSASTRWSTGTAMANGQYYQVDLGTARTFDQVTVDAGGSTGDYPRGLSVQVSGDGASWTPVASATAVTASQTVTFAQQTARYLRLVQTGSSTSWWSIAELTVSAAPGGSTGGSPTALARGGWTASANPSSGDAPANVLDGNLGTRFSTGTAMASGQYLQVDTGSAHTFDQVVMDSGGSSADYARGYTVQVSNDASSWTTVSTGAGTAAVVTARFANQSARYVRIVQTGSSSSWWSVAELNLYAG</sequence>
<keyword evidence="5 12" id="KW-0378">Hydrolase</keyword>
<dbReference type="PANTHER" id="PTHR42715">
    <property type="entry name" value="BETA-GLUCOSIDASE"/>
    <property type="match status" value="1"/>
</dbReference>
<dbReference type="InterPro" id="IPR002772">
    <property type="entry name" value="Glyco_hydro_3_C"/>
</dbReference>
<dbReference type="InterPro" id="IPR011658">
    <property type="entry name" value="PA14_dom"/>
</dbReference>
<dbReference type="SMART" id="SM00758">
    <property type="entry name" value="PA14"/>
    <property type="match status" value="1"/>
</dbReference>
<dbReference type="InterPro" id="IPR013783">
    <property type="entry name" value="Ig-like_fold"/>
</dbReference>
<dbReference type="InterPro" id="IPR000421">
    <property type="entry name" value="FA58C"/>
</dbReference>
<evidence type="ECO:0000256" key="1">
    <source>
        <dbReference type="ARBA" id="ARBA00004613"/>
    </source>
</evidence>
<feature type="domain" description="F5/8 type C" evidence="10">
    <location>
        <begin position="860"/>
        <end position="1000"/>
    </location>
</feature>
<dbReference type="InterPro" id="IPR026891">
    <property type="entry name" value="Fn3-like"/>
</dbReference>
<evidence type="ECO:0000259" key="11">
    <source>
        <dbReference type="PROSITE" id="PS51820"/>
    </source>
</evidence>
<dbReference type="InterPro" id="IPR008979">
    <property type="entry name" value="Galactose-bd-like_sf"/>
</dbReference>
<evidence type="ECO:0000256" key="4">
    <source>
        <dbReference type="ARBA" id="ARBA00022729"/>
    </source>
</evidence>
<evidence type="ECO:0000256" key="6">
    <source>
        <dbReference type="ARBA" id="ARBA00039579"/>
    </source>
</evidence>
<dbReference type="InterPro" id="IPR017853">
    <property type="entry name" value="GH"/>
</dbReference>
<dbReference type="Pfam" id="PF14310">
    <property type="entry name" value="Fn3-like"/>
    <property type="match status" value="1"/>
</dbReference>
<name>A0ABU2JDY5_9ACTN</name>
<evidence type="ECO:0000256" key="3">
    <source>
        <dbReference type="ARBA" id="ARBA00022525"/>
    </source>
</evidence>
<dbReference type="Gene3D" id="3.20.20.300">
    <property type="entry name" value="Glycoside hydrolase, family 3, N-terminal domain"/>
    <property type="match status" value="1"/>
</dbReference>
<dbReference type="EMBL" id="JAVREH010000031">
    <property type="protein sequence ID" value="MDT0263204.1"/>
    <property type="molecule type" value="Genomic_DNA"/>
</dbReference>
<evidence type="ECO:0000256" key="5">
    <source>
        <dbReference type="ARBA" id="ARBA00022801"/>
    </source>
</evidence>
<evidence type="ECO:0000256" key="9">
    <source>
        <dbReference type="ARBA" id="ARBA00041808"/>
    </source>
</evidence>
<dbReference type="PROSITE" id="PS51820">
    <property type="entry name" value="PA14"/>
    <property type="match status" value="1"/>
</dbReference>
<feature type="domain" description="PA14" evidence="11">
    <location>
        <begin position="465"/>
        <end position="605"/>
    </location>
</feature>
<gene>
    <name evidence="12" type="ORF">RM423_17595</name>
</gene>
<dbReference type="RefSeq" id="WP_311424351.1">
    <property type="nucleotide sequence ID" value="NZ_JAVREH010000031.1"/>
</dbReference>
<dbReference type="SUPFAM" id="SSF52279">
    <property type="entry name" value="Beta-D-glucan exohydrolase, C-terminal domain"/>
    <property type="match status" value="1"/>
</dbReference>
<dbReference type="Gene3D" id="3.40.50.1700">
    <property type="entry name" value="Glycoside hydrolase family 3 C-terminal domain"/>
    <property type="match status" value="1"/>
</dbReference>
<comment type="caution">
    <text evidence="12">The sequence shown here is derived from an EMBL/GenBank/DDBJ whole genome shotgun (WGS) entry which is preliminary data.</text>
</comment>
<dbReference type="InterPro" id="IPR001764">
    <property type="entry name" value="Glyco_hydro_3_N"/>
</dbReference>
<evidence type="ECO:0000256" key="2">
    <source>
        <dbReference type="ARBA" id="ARBA00005336"/>
    </source>
</evidence>
<evidence type="ECO:0000313" key="13">
    <source>
        <dbReference type="Proteomes" id="UP001183176"/>
    </source>
</evidence>
<feature type="domain" description="F5/8 type C" evidence="10">
    <location>
        <begin position="1005"/>
        <end position="1139"/>
    </location>
</feature>
<dbReference type="PRINTS" id="PR00133">
    <property type="entry name" value="GLHYDRLASE3"/>
</dbReference>
<keyword evidence="3" id="KW-0964">Secreted</keyword>
<dbReference type="InterPro" id="IPR050288">
    <property type="entry name" value="Cellulose_deg_GH3"/>
</dbReference>
<dbReference type="Pfam" id="PF00754">
    <property type="entry name" value="F5_F8_type_C"/>
    <property type="match status" value="2"/>
</dbReference>
<evidence type="ECO:0000313" key="12">
    <source>
        <dbReference type="EMBL" id="MDT0263204.1"/>
    </source>
</evidence>
<dbReference type="SMART" id="SM01217">
    <property type="entry name" value="Fn3_like"/>
    <property type="match status" value="1"/>
</dbReference>
<evidence type="ECO:0000256" key="7">
    <source>
        <dbReference type="ARBA" id="ARBA00041276"/>
    </source>
</evidence>
<dbReference type="SUPFAM" id="SSF49785">
    <property type="entry name" value="Galactose-binding domain-like"/>
    <property type="match status" value="2"/>
</dbReference>
<dbReference type="Gene3D" id="2.60.120.260">
    <property type="entry name" value="Galactose-binding domain-like"/>
    <property type="match status" value="3"/>
</dbReference>
<evidence type="ECO:0000256" key="8">
    <source>
        <dbReference type="ARBA" id="ARBA00041601"/>
    </source>
</evidence>
<reference evidence="13" key="1">
    <citation type="submission" date="2023-07" db="EMBL/GenBank/DDBJ databases">
        <title>30 novel species of actinomycetes from the DSMZ collection.</title>
        <authorList>
            <person name="Nouioui I."/>
        </authorList>
    </citation>
    <scope>NUCLEOTIDE SEQUENCE [LARGE SCALE GENOMIC DNA]</scope>
    <source>
        <strain evidence="13">DSM 44399</strain>
    </source>
</reference>
<dbReference type="Pfam" id="PF00933">
    <property type="entry name" value="Glyco_hydro_3"/>
    <property type="match status" value="1"/>
</dbReference>
<dbReference type="InterPro" id="IPR036881">
    <property type="entry name" value="Glyco_hydro_3_C_sf"/>
</dbReference>
<accession>A0ABU2JDY5</accession>
<dbReference type="InterPro" id="IPR036962">
    <property type="entry name" value="Glyco_hydro_3_N_sf"/>
</dbReference>
<dbReference type="PANTHER" id="PTHR42715:SF12">
    <property type="entry name" value="BETA-GLUCOSIDASE G-RELATED"/>
    <property type="match status" value="1"/>
</dbReference>
<dbReference type="Proteomes" id="UP001183176">
    <property type="component" value="Unassembled WGS sequence"/>
</dbReference>
<evidence type="ECO:0000259" key="10">
    <source>
        <dbReference type="PROSITE" id="PS50022"/>
    </source>
</evidence>
<dbReference type="Pfam" id="PF07691">
    <property type="entry name" value="PA14"/>
    <property type="match status" value="1"/>
</dbReference>
<comment type="similarity">
    <text evidence="2">Belongs to the glycosyl hydrolase 3 family.</text>
</comment>
<comment type="subcellular location">
    <subcellularLocation>
        <location evidence="1">Secreted</location>
    </subcellularLocation>
</comment>
<dbReference type="InterPro" id="IPR037524">
    <property type="entry name" value="PA14/GLEYA"/>
</dbReference>
<proteinExistence type="inferred from homology"/>
<protein>
    <recommendedName>
        <fullName evidence="6">Probable beta-glucosidase G</fullName>
    </recommendedName>
    <alternativeName>
        <fullName evidence="7">Beta-D-glucoside glucohydrolase G</fullName>
    </alternativeName>
    <alternativeName>
        <fullName evidence="8">Cellobiase G</fullName>
    </alternativeName>
    <alternativeName>
        <fullName evidence="9">Gentiobiase G</fullName>
    </alternativeName>
</protein>
<dbReference type="PROSITE" id="PS50022">
    <property type="entry name" value="FA58C_3"/>
    <property type="match status" value="2"/>
</dbReference>
<dbReference type="Gene3D" id="2.60.40.10">
    <property type="entry name" value="Immunoglobulins"/>
    <property type="match status" value="1"/>
</dbReference>